<evidence type="ECO:0000256" key="1">
    <source>
        <dbReference type="ARBA" id="ARBA00037217"/>
    </source>
</evidence>
<evidence type="ECO:0000256" key="4">
    <source>
        <dbReference type="SAM" id="MobiDB-lite"/>
    </source>
</evidence>
<sequence>MPDAVVIGAGPNGLVAANLLADAGWTVEVLEAEDTPGGAVRHDRGVDPAYVSDVFSAFYPLAAASPVLAGLRLDEQGLRWSHAPSVLAHPLMDGRCAVLSRDIEETARSLDTFAAGDGDSWREQFEVWRKLRSPLLDALFTPFPPVRAGARLAAAVRAGGGLRLARTMLLPVRRLGEELFGGEGGRLLLAGNALHADLAPEAAVSGGFGWLMTMLGQTYGFPVPVGGSGQLTAALVRRLEGRGGTVRCGERVAEVVVRGGRAVAVRTAGGETVPAGRAVLADVSAPALYGGLVEERHLPGQLLADLRGFQWDFATFKVDWALSGPVPWSAEGAASAGTVHVADGVDALTRFAAQIAMGQVPDRPFALFGQMTTADPSRSPAGTESAWAYTHVPGRVRGDAGDDGLTGAWDRREEEAMADRVEAQVERVAPGFRSRITARRVLSPTTLESLDANLRSGAINGGTTALHQQVVFRPTPGAGRPETPVKGLYLASSGAHPGGGVHGAPGANAARAALRRHRRGLVPRVQRALARPPDRSSP</sequence>
<evidence type="ECO:0000256" key="2">
    <source>
        <dbReference type="ARBA" id="ARBA00038825"/>
    </source>
</evidence>
<dbReference type="SUPFAM" id="SSF51905">
    <property type="entry name" value="FAD/NAD(P)-binding domain"/>
    <property type="match status" value="1"/>
</dbReference>
<feature type="region of interest" description="Disordered" evidence="4">
    <location>
        <begin position="519"/>
        <end position="538"/>
    </location>
</feature>
<comment type="caution">
    <text evidence="6">The sequence shown here is derived from an EMBL/GenBank/DDBJ whole genome shotgun (WGS) entry which is preliminary data.</text>
</comment>
<dbReference type="InterPro" id="IPR002937">
    <property type="entry name" value="Amino_oxidase"/>
</dbReference>
<dbReference type="Gene3D" id="3.50.50.60">
    <property type="entry name" value="FAD/NAD(P)-binding domain"/>
    <property type="match status" value="2"/>
</dbReference>
<evidence type="ECO:0000259" key="5">
    <source>
        <dbReference type="Pfam" id="PF01593"/>
    </source>
</evidence>
<dbReference type="InterPro" id="IPR036188">
    <property type="entry name" value="FAD/NAD-bd_sf"/>
</dbReference>
<dbReference type="PANTHER" id="PTHR10668">
    <property type="entry name" value="PHYTOENE DEHYDROGENASE"/>
    <property type="match status" value="1"/>
</dbReference>
<evidence type="ECO:0000313" key="6">
    <source>
        <dbReference type="EMBL" id="MBV7673054.1"/>
    </source>
</evidence>
<feature type="domain" description="Amine oxidase" evidence="5">
    <location>
        <begin position="13"/>
        <end position="504"/>
    </location>
</feature>
<keyword evidence="7" id="KW-1185">Reference proteome</keyword>
<gene>
    <name evidence="6" type="ORF">STHAL_26775</name>
</gene>
<dbReference type="PANTHER" id="PTHR10668:SF105">
    <property type="entry name" value="DEHYDROGENASE-RELATED"/>
    <property type="match status" value="1"/>
</dbReference>
<comment type="function">
    <text evidence="1">Probable oxidoreductase that may play a role as regulator of mitochondrial function.</text>
</comment>
<proteinExistence type="predicted"/>
<dbReference type="EMBL" id="JAHUVW010000001">
    <property type="protein sequence ID" value="MBV7673054.1"/>
    <property type="molecule type" value="Genomic_DNA"/>
</dbReference>
<evidence type="ECO:0000256" key="3">
    <source>
        <dbReference type="ARBA" id="ARBA00040298"/>
    </source>
</evidence>
<evidence type="ECO:0000313" key="7">
    <source>
        <dbReference type="Proteomes" id="UP000735541"/>
    </source>
</evidence>
<dbReference type="Pfam" id="PF01593">
    <property type="entry name" value="Amino_oxidase"/>
    <property type="match status" value="1"/>
</dbReference>
<name>A0ABS6TXP4_STRHA</name>
<accession>A0ABS6TXP4</accession>
<protein>
    <recommendedName>
        <fullName evidence="3">Pyridine nucleotide-disulfide oxidoreductase domain-containing protein 2</fullName>
    </recommendedName>
</protein>
<dbReference type="RefSeq" id="WP_228872094.1">
    <property type="nucleotide sequence ID" value="NZ_JAHUVW010000001.1"/>
</dbReference>
<dbReference type="Proteomes" id="UP000735541">
    <property type="component" value="Unassembled WGS sequence"/>
</dbReference>
<reference evidence="6 7" key="1">
    <citation type="submission" date="2021-07" db="EMBL/GenBank/DDBJ databases">
        <title>Sequencing Streptomyces halstedii LGO-A4 genome an citrus endophytic actinomycete.</title>
        <authorList>
            <person name="Samborskyy M."/>
            <person name="Scott N."/>
            <person name="Deglau R."/>
            <person name="Dickens S."/>
            <person name="Oliveira L.G."/>
        </authorList>
    </citation>
    <scope>NUCLEOTIDE SEQUENCE [LARGE SCALE GENOMIC DNA]</scope>
    <source>
        <strain evidence="6 7">LGO-A4</strain>
    </source>
</reference>
<comment type="subunit">
    <text evidence="2">Interacts with COX5B; this interaction may contribute to localize PYROXD2 to the inner face of the inner mitochondrial membrane.</text>
</comment>
<organism evidence="6 7">
    <name type="scientific">Streptomyces halstedii</name>
    <dbReference type="NCBI Taxonomy" id="1944"/>
    <lineage>
        <taxon>Bacteria</taxon>
        <taxon>Bacillati</taxon>
        <taxon>Actinomycetota</taxon>
        <taxon>Actinomycetes</taxon>
        <taxon>Kitasatosporales</taxon>
        <taxon>Streptomycetaceae</taxon>
        <taxon>Streptomyces</taxon>
    </lineage>
</organism>